<feature type="transmembrane region" description="Helical" evidence="8">
    <location>
        <begin position="89"/>
        <end position="110"/>
    </location>
</feature>
<reference evidence="10" key="1">
    <citation type="submission" date="2024-06" db="EMBL/GenBank/DDBJ databases">
        <authorList>
            <person name="Ryan C."/>
        </authorList>
    </citation>
    <scope>NUCLEOTIDE SEQUENCE [LARGE SCALE GENOMIC DNA]</scope>
</reference>
<protein>
    <submittedName>
        <fullName evidence="9">Uncharacterized protein</fullName>
    </submittedName>
</protein>
<feature type="transmembrane region" description="Helical" evidence="8">
    <location>
        <begin position="540"/>
        <end position="561"/>
    </location>
</feature>
<feature type="transmembrane region" description="Helical" evidence="8">
    <location>
        <begin position="505"/>
        <end position="528"/>
    </location>
</feature>
<proteinExistence type="inferred from homology"/>
<feature type="transmembrane region" description="Helical" evidence="8">
    <location>
        <begin position="122"/>
        <end position="144"/>
    </location>
</feature>
<sequence>MYPKVKVKAAYAAILPQVRASSVLACQSNSSSNLHCSSHPATATAVCELIARLNKMPPRSGELPVADDPDRTRLRQLGYKQELKRGLSLLSNFAFSFSNISVLAAVTTTYNTGLRYGGPASMTLGWLLVASFNGCVALSMAEICSAYPTSGGLYYWSAKLAGKDWAPLASWVTGWFNIVGQWAGTTSVDFSLAQFVQVLVLLSTGGANGNGYIASKYVVLAIYGVILILHGLLNSLPIHCLSWFCHLGAFWNLAGVFILTVLIPAVAKERASLEFIFTHCYTDDGVGIHSKIYLLAIGLLTSQFSLLGYDTSAHMSEETKNADWSGPMGIVVSVALSSVFGWVYLVALTSAVTNIPYLLDVGNDAGGNALAQALYGAFRLRFGSGAGGIVCLAAMAVAIFLCGVASVASSSRMGYAFSRDGAMPLSHVWYRVNNHDVPLNVVWLSVSGAFLMALTSLGSQVAFQAMVSITTLGAYIAYALPIFFRVTTARESFEPGPFHLGKYGVAVGWVAVVWVAFVTVVFCLPVAYPVAEANFNYTPVAIGGVLLLSLGAWVLHARFWFRGPVTNVDA</sequence>
<dbReference type="AlphaFoldDB" id="A0ABC9BS77"/>
<name>A0ABC9BS77_9POAL</name>
<comment type="similarity">
    <text evidence="7">Belongs to the amino acid-polyamine-organocation (APC) superfamily. Amino acid/choline transporter (ACT) (TC 2.A.3.4) family.</text>
</comment>
<dbReference type="InterPro" id="IPR002293">
    <property type="entry name" value="AA/rel_permease1"/>
</dbReference>
<dbReference type="Gene3D" id="1.20.1740.10">
    <property type="entry name" value="Amino acid/polyamine transporter I"/>
    <property type="match status" value="1"/>
</dbReference>
<dbReference type="EMBL" id="OZ075137">
    <property type="protein sequence ID" value="CAL5006419.1"/>
    <property type="molecule type" value="Genomic_DNA"/>
</dbReference>
<dbReference type="PANTHER" id="PTHR45649:SF36">
    <property type="entry name" value="AMINO-ACID PERMEASE BAT1"/>
    <property type="match status" value="1"/>
</dbReference>
<feature type="transmembrane region" description="Helical" evidence="8">
    <location>
        <begin position="165"/>
        <end position="183"/>
    </location>
</feature>
<dbReference type="Pfam" id="PF13520">
    <property type="entry name" value="AA_permease_2"/>
    <property type="match status" value="1"/>
</dbReference>
<evidence type="ECO:0000256" key="1">
    <source>
        <dbReference type="ARBA" id="ARBA00004141"/>
    </source>
</evidence>
<keyword evidence="2" id="KW-0813">Transport</keyword>
<keyword evidence="3 8" id="KW-0812">Transmembrane</keyword>
<dbReference type="GO" id="GO:0006865">
    <property type="term" value="P:amino acid transport"/>
    <property type="evidence" value="ECO:0007669"/>
    <property type="project" value="UniProtKB-KW"/>
</dbReference>
<feature type="transmembrane region" description="Helical" evidence="8">
    <location>
        <begin position="292"/>
        <end position="309"/>
    </location>
</feature>
<comment type="subcellular location">
    <subcellularLocation>
        <location evidence="1">Membrane</location>
        <topology evidence="1">Multi-pass membrane protein</topology>
    </subcellularLocation>
</comment>
<reference evidence="9 10" key="2">
    <citation type="submission" date="2024-10" db="EMBL/GenBank/DDBJ databases">
        <authorList>
            <person name="Ryan C."/>
        </authorList>
    </citation>
    <scope>NUCLEOTIDE SEQUENCE [LARGE SCALE GENOMIC DNA]</scope>
</reference>
<gene>
    <name evidence="9" type="ORF">URODEC1_LOCUS68021</name>
</gene>
<feature type="transmembrane region" description="Helical" evidence="8">
    <location>
        <begin position="243"/>
        <end position="267"/>
    </location>
</feature>
<dbReference type="FunFam" id="1.20.1740.10:FF:000026">
    <property type="entry name" value="Amino-acid permease BAT1"/>
    <property type="match status" value="1"/>
</dbReference>
<keyword evidence="4" id="KW-0029">Amino-acid transport</keyword>
<feature type="transmembrane region" description="Helical" evidence="8">
    <location>
        <begin position="330"/>
        <end position="352"/>
    </location>
</feature>
<evidence type="ECO:0000256" key="8">
    <source>
        <dbReference type="SAM" id="Phobius"/>
    </source>
</evidence>
<dbReference type="Proteomes" id="UP001497457">
    <property type="component" value="Chromosome 27b"/>
</dbReference>
<keyword evidence="6 8" id="KW-0472">Membrane</keyword>
<feature type="transmembrane region" description="Helical" evidence="8">
    <location>
        <begin position="217"/>
        <end position="236"/>
    </location>
</feature>
<evidence type="ECO:0000313" key="10">
    <source>
        <dbReference type="Proteomes" id="UP001497457"/>
    </source>
</evidence>
<accession>A0ABC9BS77</accession>
<evidence type="ECO:0000256" key="3">
    <source>
        <dbReference type="ARBA" id="ARBA00022692"/>
    </source>
</evidence>
<organism evidence="9 10">
    <name type="scientific">Urochloa decumbens</name>
    <dbReference type="NCBI Taxonomy" id="240449"/>
    <lineage>
        <taxon>Eukaryota</taxon>
        <taxon>Viridiplantae</taxon>
        <taxon>Streptophyta</taxon>
        <taxon>Embryophyta</taxon>
        <taxon>Tracheophyta</taxon>
        <taxon>Spermatophyta</taxon>
        <taxon>Magnoliopsida</taxon>
        <taxon>Liliopsida</taxon>
        <taxon>Poales</taxon>
        <taxon>Poaceae</taxon>
        <taxon>PACMAD clade</taxon>
        <taxon>Panicoideae</taxon>
        <taxon>Panicodae</taxon>
        <taxon>Paniceae</taxon>
        <taxon>Melinidinae</taxon>
        <taxon>Urochloa</taxon>
    </lineage>
</organism>
<evidence type="ECO:0000256" key="6">
    <source>
        <dbReference type="ARBA" id="ARBA00023136"/>
    </source>
</evidence>
<evidence type="ECO:0000256" key="7">
    <source>
        <dbReference type="ARBA" id="ARBA00061200"/>
    </source>
</evidence>
<evidence type="ECO:0000313" key="9">
    <source>
        <dbReference type="EMBL" id="CAL5006419.1"/>
    </source>
</evidence>
<dbReference type="PIRSF" id="PIRSF006060">
    <property type="entry name" value="AA_transporter"/>
    <property type="match status" value="1"/>
</dbReference>
<keyword evidence="5 8" id="KW-1133">Transmembrane helix</keyword>
<dbReference type="PANTHER" id="PTHR45649">
    <property type="entry name" value="AMINO-ACID PERMEASE BAT1"/>
    <property type="match status" value="1"/>
</dbReference>
<dbReference type="GO" id="GO:0016020">
    <property type="term" value="C:membrane"/>
    <property type="evidence" value="ECO:0007669"/>
    <property type="project" value="UniProtKB-SubCell"/>
</dbReference>
<feature type="transmembrane region" description="Helical" evidence="8">
    <location>
        <begin position="386"/>
        <end position="409"/>
    </location>
</feature>
<evidence type="ECO:0000256" key="5">
    <source>
        <dbReference type="ARBA" id="ARBA00022989"/>
    </source>
</evidence>
<feature type="transmembrane region" description="Helical" evidence="8">
    <location>
        <begin position="437"/>
        <end position="455"/>
    </location>
</feature>
<keyword evidence="10" id="KW-1185">Reference proteome</keyword>
<dbReference type="GO" id="GO:0022857">
    <property type="term" value="F:transmembrane transporter activity"/>
    <property type="evidence" value="ECO:0007669"/>
    <property type="project" value="UniProtKB-ARBA"/>
</dbReference>
<evidence type="ECO:0000256" key="4">
    <source>
        <dbReference type="ARBA" id="ARBA00022970"/>
    </source>
</evidence>
<feature type="transmembrane region" description="Helical" evidence="8">
    <location>
        <begin position="461"/>
        <end position="484"/>
    </location>
</feature>
<evidence type="ECO:0000256" key="2">
    <source>
        <dbReference type="ARBA" id="ARBA00022448"/>
    </source>
</evidence>